<protein>
    <submittedName>
        <fullName evidence="4">Predicted dehydrogenase</fullName>
    </submittedName>
</protein>
<dbReference type="RefSeq" id="WP_089872024.1">
    <property type="nucleotide sequence ID" value="NZ_FOTC01000008.1"/>
</dbReference>
<accession>A0A1I4IHV9</accession>
<dbReference type="Pfam" id="PF01408">
    <property type="entry name" value="GFO_IDH_MocA"/>
    <property type="match status" value="1"/>
</dbReference>
<evidence type="ECO:0000259" key="3">
    <source>
        <dbReference type="Pfam" id="PF02894"/>
    </source>
</evidence>
<dbReference type="Proteomes" id="UP000199607">
    <property type="component" value="Unassembled WGS sequence"/>
</dbReference>
<evidence type="ECO:0000313" key="4">
    <source>
        <dbReference type="EMBL" id="SFL53898.1"/>
    </source>
</evidence>
<evidence type="ECO:0000259" key="2">
    <source>
        <dbReference type="Pfam" id="PF01408"/>
    </source>
</evidence>
<dbReference type="SUPFAM" id="SSF55347">
    <property type="entry name" value="Glyceraldehyde-3-phosphate dehydrogenase-like, C-terminal domain"/>
    <property type="match status" value="1"/>
</dbReference>
<evidence type="ECO:0000313" key="5">
    <source>
        <dbReference type="Proteomes" id="UP000199607"/>
    </source>
</evidence>
<dbReference type="Pfam" id="PF02894">
    <property type="entry name" value="GFO_IDH_MocA_C"/>
    <property type="match status" value="1"/>
</dbReference>
<proteinExistence type="predicted"/>
<dbReference type="Gene3D" id="3.30.360.10">
    <property type="entry name" value="Dihydrodipicolinate Reductase, domain 2"/>
    <property type="match status" value="1"/>
</dbReference>
<sequence length="333" mass="36351">MSKRNSETVKVGVIGVGSMGQNHVRIYRDLPGVELVGLYDAAMERAKEVAADFGTRALTMDELLEQADAVSIAVPTQYHFDAARECIDAGVSVLVEKPFVEDPKNGQTLIDFAEERGVVLQVGHVERFNPAVRTLMDIVDDLDVIAVTAERLGPPLDREIDDSAVMDLMIHDIDIVLALVGEDVHSVNAVGTQEGAYGAANLQFEDGTVAELTASRVTQEKVRQLTISAAEARVKVDYIDQSIEIHRQSAPEYVEDGDVRYRHENVVEKLTVDQGEPLKKELTAFTDAVRTGSDPVVSGEDGLRALEVTRQLDELAATEPETKTGRSPLTQDD</sequence>
<dbReference type="STRING" id="553466.SAMN04487950_4133"/>
<reference evidence="5" key="1">
    <citation type="submission" date="2016-10" db="EMBL/GenBank/DDBJ databases">
        <authorList>
            <person name="Varghese N."/>
            <person name="Submissions S."/>
        </authorList>
    </citation>
    <scope>NUCLEOTIDE SEQUENCE [LARGE SCALE GENOMIC DNA]</scope>
    <source>
        <strain evidence="5">CGMCC 1.7738</strain>
    </source>
</reference>
<dbReference type="InterPro" id="IPR036291">
    <property type="entry name" value="NAD(P)-bd_dom_sf"/>
</dbReference>
<dbReference type="EMBL" id="FOTC01000008">
    <property type="protein sequence ID" value="SFL53898.1"/>
    <property type="molecule type" value="Genomic_DNA"/>
</dbReference>
<dbReference type="InterPro" id="IPR004104">
    <property type="entry name" value="Gfo/Idh/MocA-like_OxRdtase_C"/>
</dbReference>
<feature type="domain" description="Gfo/Idh/MocA-like oxidoreductase C-terminal" evidence="3">
    <location>
        <begin position="157"/>
        <end position="309"/>
    </location>
</feature>
<dbReference type="InterPro" id="IPR051450">
    <property type="entry name" value="Gfo/Idh/MocA_Oxidoreductases"/>
</dbReference>
<dbReference type="SUPFAM" id="SSF51735">
    <property type="entry name" value="NAD(P)-binding Rossmann-fold domains"/>
    <property type="match status" value="1"/>
</dbReference>
<keyword evidence="5" id="KW-1185">Reference proteome</keyword>
<dbReference type="Gene3D" id="3.40.50.720">
    <property type="entry name" value="NAD(P)-binding Rossmann-like Domain"/>
    <property type="match status" value="1"/>
</dbReference>
<dbReference type="AlphaFoldDB" id="A0A1I4IHV9"/>
<dbReference type="GO" id="GO:0000166">
    <property type="term" value="F:nucleotide binding"/>
    <property type="evidence" value="ECO:0007669"/>
    <property type="project" value="InterPro"/>
</dbReference>
<name>A0A1I4IHV9_9EURY</name>
<evidence type="ECO:0000256" key="1">
    <source>
        <dbReference type="SAM" id="MobiDB-lite"/>
    </source>
</evidence>
<gene>
    <name evidence="4" type="ORF">SAMN04487950_4133</name>
</gene>
<dbReference type="PANTHER" id="PTHR43377">
    <property type="entry name" value="BILIVERDIN REDUCTASE A"/>
    <property type="match status" value="1"/>
</dbReference>
<dbReference type="InterPro" id="IPR000683">
    <property type="entry name" value="Gfo/Idh/MocA-like_OxRdtase_N"/>
</dbReference>
<organism evidence="4 5">
    <name type="scientific">Halogranum rubrum</name>
    <dbReference type="NCBI Taxonomy" id="553466"/>
    <lineage>
        <taxon>Archaea</taxon>
        <taxon>Methanobacteriati</taxon>
        <taxon>Methanobacteriota</taxon>
        <taxon>Stenosarchaea group</taxon>
        <taxon>Halobacteria</taxon>
        <taxon>Halobacteriales</taxon>
        <taxon>Haloferacaceae</taxon>
    </lineage>
</organism>
<feature type="domain" description="Gfo/Idh/MocA-like oxidoreductase N-terminal" evidence="2">
    <location>
        <begin position="9"/>
        <end position="124"/>
    </location>
</feature>
<dbReference type="PANTHER" id="PTHR43377:SF1">
    <property type="entry name" value="BILIVERDIN REDUCTASE A"/>
    <property type="match status" value="1"/>
</dbReference>
<feature type="region of interest" description="Disordered" evidence="1">
    <location>
        <begin position="313"/>
        <end position="333"/>
    </location>
</feature>